<feature type="compositionally biased region" description="Basic and acidic residues" evidence="1">
    <location>
        <begin position="35"/>
        <end position="57"/>
    </location>
</feature>
<feature type="region of interest" description="Disordered" evidence="1">
    <location>
        <begin position="27"/>
        <end position="68"/>
    </location>
</feature>
<evidence type="ECO:0000256" key="1">
    <source>
        <dbReference type="SAM" id="MobiDB-lite"/>
    </source>
</evidence>
<evidence type="ECO:0000313" key="2">
    <source>
        <dbReference type="EMBL" id="KAK2194854.1"/>
    </source>
</evidence>
<evidence type="ECO:0000313" key="4">
    <source>
        <dbReference type="Proteomes" id="UP001214638"/>
    </source>
</evidence>
<sequence>MSKSLTSFLERRSKNSLKTATLLLQVDDSAEEEKSEEKSLDGEEVASEHDDEWKLSDDNQPGAFDSGPTLGAGLLKIVQTVGNRPSQESGGIVELRSKTQVWGAASKTESPESEPQVEESNKKWVPKFKSVGPRITDDSNDVDLAESAKLAAAKSAATKVTKKKKKPASTSTTQLDDDSEQYIKIKFNVFNIVSKDEYGVFDNGGEAAIEDLVMLKYSNLEPFVQATLSPSS</sequence>
<protein>
    <submittedName>
        <fullName evidence="3">Uncharacterized protein</fullName>
    </submittedName>
</protein>
<dbReference type="RefSeq" id="XP_067803078.1">
    <property type="nucleotide sequence ID" value="XM_067947856.1"/>
</dbReference>
<dbReference type="EMBL" id="JALLKP010000035">
    <property type="protein sequence ID" value="KAK2194854.1"/>
    <property type="molecule type" value="Genomic_DNA"/>
</dbReference>
<dbReference type="GeneID" id="94337133"/>
<proteinExistence type="predicted"/>
<name>A0AAD9PKH9_9APIC</name>
<dbReference type="Proteomes" id="UP001214638">
    <property type="component" value="Unassembled WGS sequence"/>
</dbReference>
<dbReference type="EMBL" id="JALLKP010000003">
    <property type="protein sequence ID" value="KAK2196236.1"/>
    <property type="molecule type" value="Genomic_DNA"/>
</dbReference>
<keyword evidence="4" id="KW-1185">Reference proteome</keyword>
<comment type="caution">
    <text evidence="3">The sequence shown here is derived from an EMBL/GenBank/DDBJ whole genome shotgun (WGS) entry which is preliminary data.</text>
</comment>
<evidence type="ECO:0000313" key="3">
    <source>
        <dbReference type="EMBL" id="KAK2196236.1"/>
    </source>
</evidence>
<dbReference type="KEGG" id="bdw:94337133"/>
<gene>
    <name evidence="3" type="ORF">BdWA1_002836</name>
    <name evidence="2" type="ORF">BdWA1_003671</name>
</gene>
<dbReference type="AlphaFoldDB" id="A0AAD9PKH9"/>
<organism evidence="3 4">
    <name type="scientific">Babesia duncani</name>
    <dbReference type="NCBI Taxonomy" id="323732"/>
    <lineage>
        <taxon>Eukaryota</taxon>
        <taxon>Sar</taxon>
        <taxon>Alveolata</taxon>
        <taxon>Apicomplexa</taxon>
        <taxon>Aconoidasida</taxon>
        <taxon>Piroplasmida</taxon>
        <taxon>Babesiidae</taxon>
        <taxon>Babesia</taxon>
    </lineage>
</organism>
<accession>A0AAD9PKH9</accession>
<reference evidence="3" key="1">
    <citation type="journal article" date="2023" name="Nat. Microbiol.">
        <title>Babesia duncani multi-omics identifies virulence factors and drug targets.</title>
        <authorList>
            <person name="Singh P."/>
            <person name="Lonardi S."/>
            <person name="Liang Q."/>
            <person name="Vydyam P."/>
            <person name="Khabirova E."/>
            <person name="Fang T."/>
            <person name="Gihaz S."/>
            <person name="Thekkiniath J."/>
            <person name="Munshi M."/>
            <person name="Abel S."/>
            <person name="Ciampossin L."/>
            <person name="Batugedara G."/>
            <person name="Gupta M."/>
            <person name="Lu X.M."/>
            <person name="Lenz T."/>
            <person name="Chakravarty S."/>
            <person name="Cornillot E."/>
            <person name="Hu Y."/>
            <person name="Ma W."/>
            <person name="Gonzalez L.M."/>
            <person name="Sanchez S."/>
            <person name="Estrada K."/>
            <person name="Sanchez-Flores A."/>
            <person name="Montero E."/>
            <person name="Harb O.S."/>
            <person name="Le Roch K.G."/>
            <person name="Mamoun C.B."/>
        </authorList>
    </citation>
    <scope>NUCLEOTIDE SEQUENCE</scope>
    <source>
        <strain evidence="3">WA1</strain>
    </source>
</reference>